<dbReference type="GO" id="GO:0016020">
    <property type="term" value="C:membrane"/>
    <property type="evidence" value="ECO:0007669"/>
    <property type="project" value="UniProtKB-SubCell"/>
</dbReference>
<dbReference type="Proteomes" id="UP000614047">
    <property type="component" value="Unassembled WGS sequence"/>
</dbReference>
<dbReference type="PANTHER" id="PTHR37042:SF4">
    <property type="entry name" value="OUTER MEMBRANE PROTEIN RV1973"/>
    <property type="match status" value="1"/>
</dbReference>
<evidence type="ECO:0000256" key="1">
    <source>
        <dbReference type="ARBA" id="ARBA00004370"/>
    </source>
</evidence>
<evidence type="ECO:0000256" key="3">
    <source>
        <dbReference type="SAM" id="MobiDB-lite"/>
    </source>
</evidence>
<reference evidence="5" key="1">
    <citation type="submission" date="2020-11" db="EMBL/GenBank/DDBJ databases">
        <title>Sequencing the genomes of 1000 actinobacteria strains.</title>
        <authorList>
            <person name="Klenk H.-P."/>
        </authorList>
    </citation>
    <scope>NUCLEOTIDE SEQUENCE</scope>
    <source>
        <strain evidence="5">DSM 43175</strain>
    </source>
</reference>
<dbReference type="EMBL" id="JADOUA010000001">
    <property type="protein sequence ID" value="MBG6091356.1"/>
    <property type="molecule type" value="Genomic_DNA"/>
</dbReference>
<comment type="caution">
    <text evidence="5">The sequence shown here is derived from an EMBL/GenBank/DDBJ whole genome shotgun (WGS) entry which is preliminary data.</text>
</comment>
<feature type="region of interest" description="Disordered" evidence="3">
    <location>
        <begin position="1"/>
        <end position="95"/>
    </location>
</feature>
<keyword evidence="4" id="KW-0812">Transmembrane</keyword>
<dbReference type="AlphaFoldDB" id="A0A931GQ54"/>
<sequence>MTRTKEPAVEPTEDRDDEPRRPEEPSEPGSGDDREETAPAAEAEEAPEPEEPAAAGEPEKKAKAAETEKPEKPEKPEKSEKAKAAEKGPRGEAGTSRTVAIALAVIAAVCAAWFGWSWYGAAHDESLHYSRTRDDVLRAGEQAVQNLNTLDYRSLNQGLKLWQDSSTNELYQQIVQGRPQFEQAVRKAQTITSAKVLDAAVTELDQHAGKASVIVALQITVTPPKGDPAIKKTRLMGQLTRTSTGWKLSALAQAPVGAAG</sequence>
<accession>A0A931GQ54</accession>
<feature type="transmembrane region" description="Helical" evidence="4">
    <location>
        <begin position="99"/>
        <end position="119"/>
    </location>
</feature>
<dbReference type="RefSeq" id="WP_231403947.1">
    <property type="nucleotide sequence ID" value="NZ_BAABES010000001.1"/>
</dbReference>
<keyword evidence="2 4" id="KW-0472">Membrane</keyword>
<protein>
    <submittedName>
        <fullName evidence="5">Mce-associated membrane protein</fullName>
    </submittedName>
</protein>
<feature type="compositionally biased region" description="Acidic residues" evidence="3">
    <location>
        <begin position="42"/>
        <end position="51"/>
    </location>
</feature>
<dbReference type="PANTHER" id="PTHR37042">
    <property type="entry name" value="OUTER MEMBRANE PROTEIN RV1973"/>
    <property type="match status" value="1"/>
</dbReference>
<keyword evidence="6" id="KW-1185">Reference proteome</keyword>
<evidence type="ECO:0000256" key="2">
    <source>
        <dbReference type="ARBA" id="ARBA00023136"/>
    </source>
</evidence>
<evidence type="ECO:0000256" key="4">
    <source>
        <dbReference type="SAM" id="Phobius"/>
    </source>
</evidence>
<comment type="subcellular location">
    <subcellularLocation>
        <location evidence="1">Membrane</location>
    </subcellularLocation>
</comment>
<feature type="compositionally biased region" description="Basic and acidic residues" evidence="3">
    <location>
        <begin position="57"/>
        <end position="90"/>
    </location>
</feature>
<name>A0A931GQ54_9ACTN</name>
<evidence type="ECO:0000313" key="5">
    <source>
        <dbReference type="EMBL" id="MBG6091356.1"/>
    </source>
</evidence>
<keyword evidence="4" id="KW-1133">Transmembrane helix</keyword>
<evidence type="ECO:0000313" key="6">
    <source>
        <dbReference type="Proteomes" id="UP000614047"/>
    </source>
</evidence>
<gene>
    <name evidence="5" type="ORF">IW256_005469</name>
</gene>
<organism evidence="5 6">
    <name type="scientific">Actinomadura viridis</name>
    <dbReference type="NCBI Taxonomy" id="58110"/>
    <lineage>
        <taxon>Bacteria</taxon>
        <taxon>Bacillati</taxon>
        <taxon>Actinomycetota</taxon>
        <taxon>Actinomycetes</taxon>
        <taxon>Streptosporangiales</taxon>
        <taxon>Thermomonosporaceae</taxon>
        <taxon>Actinomadura</taxon>
    </lineage>
</organism>
<proteinExistence type="predicted"/>